<dbReference type="EMBL" id="KV441482">
    <property type="protein sequence ID" value="OAG18764.1"/>
    <property type="molecule type" value="Genomic_DNA"/>
</dbReference>
<protein>
    <submittedName>
        <fullName evidence="1">Uncharacterized protein</fullName>
    </submittedName>
</protein>
<evidence type="ECO:0000313" key="2">
    <source>
        <dbReference type="Proteomes" id="UP000077248"/>
    </source>
</evidence>
<dbReference type="Proteomes" id="UP000077248">
    <property type="component" value="Unassembled WGS sequence"/>
</dbReference>
<accession>A0A177DFX0</accession>
<evidence type="ECO:0000313" key="1">
    <source>
        <dbReference type="EMBL" id="OAG18764.1"/>
    </source>
</evidence>
<dbReference type="GeneID" id="29119162"/>
<reference evidence="1 2" key="1">
    <citation type="submission" date="2016-05" db="EMBL/GenBank/DDBJ databases">
        <title>Comparative analysis of secretome profiles of manganese(II)-oxidizing ascomycete fungi.</title>
        <authorList>
            <consortium name="DOE Joint Genome Institute"/>
            <person name="Zeiner C.A."/>
            <person name="Purvine S.O."/>
            <person name="Zink E.M."/>
            <person name="Wu S."/>
            <person name="Pasa-Tolic L."/>
            <person name="Chaput D.L."/>
            <person name="Haridas S."/>
            <person name="Grigoriev I.V."/>
            <person name="Santelli C.M."/>
            <person name="Hansel C.M."/>
        </authorList>
    </citation>
    <scope>NUCLEOTIDE SEQUENCE [LARGE SCALE GENOMIC DNA]</scope>
    <source>
        <strain evidence="1 2">SRC1lrK2f</strain>
    </source>
</reference>
<proteinExistence type="predicted"/>
<keyword evidence="2" id="KW-1185">Reference proteome</keyword>
<sequence>QLVRRYLRRVERFLEYLLFLTHVTGGQPARGTEVTTTRFRNGYVQDRNIYVIDGQVVFISRYHKSQAMWDKPKVIARFLPWRVG</sequence>
<dbReference type="KEGG" id="aalt:CC77DRAFT_900102"/>
<dbReference type="VEuPathDB" id="FungiDB:CC77DRAFT_900102"/>
<dbReference type="AlphaFoldDB" id="A0A177DFX0"/>
<feature type="non-terminal residue" evidence="1">
    <location>
        <position position="1"/>
    </location>
</feature>
<dbReference type="STRING" id="5599.A0A177DFX0"/>
<gene>
    <name evidence="1" type="ORF">CC77DRAFT_900102</name>
</gene>
<organism evidence="1 2">
    <name type="scientific">Alternaria alternata</name>
    <name type="common">Alternaria rot fungus</name>
    <name type="synonym">Torula alternata</name>
    <dbReference type="NCBI Taxonomy" id="5599"/>
    <lineage>
        <taxon>Eukaryota</taxon>
        <taxon>Fungi</taxon>
        <taxon>Dikarya</taxon>
        <taxon>Ascomycota</taxon>
        <taxon>Pezizomycotina</taxon>
        <taxon>Dothideomycetes</taxon>
        <taxon>Pleosporomycetidae</taxon>
        <taxon>Pleosporales</taxon>
        <taxon>Pleosporineae</taxon>
        <taxon>Pleosporaceae</taxon>
        <taxon>Alternaria</taxon>
        <taxon>Alternaria sect. Alternaria</taxon>
        <taxon>Alternaria alternata complex</taxon>
    </lineage>
</organism>
<dbReference type="RefSeq" id="XP_018384185.1">
    <property type="nucleotide sequence ID" value="XM_018533568.1"/>
</dbReference>
<feature type="non-terminal residue" evidence="1">
    <location>
        <position position="84"/>
    </location>
</feature>
<dbReference type="OMA" id="MEWRPRA"/>
<name>A0A177DFX0_ALTAL</name>